<dbReference type="AlphaFoldDB" id="A0A369ASW6"/>
<sequence>MGELKFFFKKHLKLILMIVCGAVGILILYKLLPYFAPFIAALIFSFLMEPLISLLMKRLRLKRKVAASLSLLVMIVGIAFIVYGIIINLIKEVKGLLNSLPGLANDLTNNINPLIDSLNEILLWIPKELSTNLYDILKQLTSSISVMLEAIVKGVYSTAASLPQILIFVIITILATFFFASDKDKISSFIRSFLPGDWINKFITFKNDMLASVFKLLQAYIIILLITMTELWIGLSIIGINYSLLLAVAIGIIDILPVLGTGTVLIPWSIYSFVSGDVRTGASLIILYFIILIVRQILEPKIIGQQIGVHPLVTLMFMYVGLQLAGVAGLLLGPIVLLMIKIILPGIFTGQSLRQAFSSKIKPKDAED</sequence>
<proteinExistence type="inferred from homology"/>
<gene>
    <name evidence="7" type="ORF">DFR58_12220</name>
</gene>
<reference evidence="7 8" key="1">
    <citation type="submission" date="2018-07" db="EMBL/GenBank/DDBJ databases">
        <title>Genomic Encyclopedia of Type Strains, Phase IV (KMG-IV): sequencing the most valuable type-strain genomes for metagenomic binning, comparative biology and taxonomic classification.</title>
        <authorList>
            <person name="Goeker M."/>
        </authorList>
    </citation>
    <scope>NUCLEOTIDE SEQUENCE [LARGE SCALE GENOMIC DNA]</scope>
    <source>
        <strain evidence="7 8">DSM 27016</strain>
    </source>
</reference>
<feature type="transmembrane region" description="Helical" evidence="6">
    <location>
        <begin position="35"/>
        <end position="56"/>
    </location>
</feature>
<accession>A0A369ASW6</accession>
<evidence type="ECO:0000256" key="4">
    <source>
        <dbReference type="ARBA" id="ARBA00022989"/>
    </source>
</evidence>
<dbReference type="InterPro" id="IPR014227">
    <property type="entry name" value="YtvI-like"/>
</dbReference>
<dbReference type="PANTHER" id="PTHR21716:SF68">
    <property type="entry name" value="TRANSPORT PROTEIN YTVI-RELATED"/>
    <property type="match status" value="1"/>
</dbReference>
<evidence type="ECO:0000256" key="3">
    <source>
        <dbReference type="ARBA" id="ARBA00022692"/>
    </source>
</evidence>
<evidence type="ECO:0000256" key="2">
    <source>
        <dbReference type="ARBA" id="ARBA00009773"/>
    </source>
</evidence>
<dbReference type="Proteomes" id="UP000253034">
    <property type="component" value="Unassembled WGS sequence"/>
</dbReference>
<dbReference type="NCBIfam" id="TIGR02872">
    <property type="entry name" value="spore_ytvI"/>
    <property type="match status" value="1"/>
</dbReference>
<evidence type="ECO:0000256" key="1">
    <source>
        <dbReference type="ARBA" id="ARBA00004141"/>
    </source>
</evidence>
<organism evidence="7 8">
    <name type="scientific">Anaerobacterium chartisolvens</name>
    <dbReference type="NCBI Taxonomy" id="1297424"/>
    <lineage>
        <taxon>Bacteria</taxon>
        <taxon>Bacillati</taxon>
        <taxon>Bacillota</taxon>
        <taxon>Clostridia</taxon>
        <taxon>Eubacteriales</taxon>
        <taxon>Oscillospiraceae</taxon>
        <taxon>Anaerobacterium</taxon>
    </lineage>
</organism>
<feature type="transmembrane region" description="Helical" evidence="6">
    <location>
        <begin position="318"/>
        <end position="344"/>
    </location>
</feature>
<evidence type="ECO:0000313" key="8">
    <source>
        <dbReference type="Proteomes" id="UP000253034"/>
    </source>
</evidence>
<feature type="transmembrane region" description="Helical" evidence="6">
    <location>
        <begin position="280"/>
        <end position="298"/>
    </location>
</feature>
<evidence type="ECO:0000313" key="7">
    <source>
        <dbReference type="EMBL" id="RCX12331.1"/>
    </source>
</evidence>
<comment type="similarity">
    <text evidence="2">Belongs to the autoinducer-2 exporter (AI-2E) (TC 2.A.86) family.</text>
</comment>
<name>A0A369ASW6_9FIRM</name>
<dbReference type="GO" id="GO:0016020">
    <property type="term" value="C:membrane"/>
    <property type="evidence" value="ECO:0007669"/>
    <property type="project" value="UniProtKB-SubCell"/>
</dbReference>
<dbReference type="GO" id="GO:0055085">
    <property type="term" value="P:transmembrane transport"/>
    <property type="evidence" value="ECO:0007669"/>
    <property type="project" value="TreeGrafter"/>
</dbReference>
<feature type="transmembrane region" description="Helical" evidence="6">
    <location>
        <begin position="216"/>
        <end position="238"/>
    </location>
</feature>
<dbReference type="PANTHER" id="PTHR21716">
    <property type="entry name" value="TRANSMEMBRANE PROTEIN"/>
    <property type="match status" value="1"/>
</dbReference>
<keyword evidence="5 6" id="KW-0472">Membrane</keyword>
<dbReference type="InterPro" id="IPR002549">
    <property type="entry name" value="AI-2E-like"/>
</dbReference>
<evidence type="ECO:0000256" key="6">
    <source>
        <dbReference type="SAM" id="Phobius"/>
    </source>
</evidence>
<comment type="subcellular location">
    <subcellularLocation>
        <location evidence="1">Membrane</location>
        <topology evidence="1">Multi-pass membrane protein</topology>
    </subcellularLocation>
</comment>
<feature type="transmembrane region" description="Helical" evidence="6">
    <location>
        <begin position="244"/>
        <end position="268"/>
    </location>
</feature>
<feature type="transmembrane region" description="Helical" evidence="6">
    <location>
        <begin position="162"/>
        <end position="181"/>
    </location>
</feature>
<dbReference type="Pfam" id="PF01594">
    <property type="entry name" value="AI-2E_transport"/>
    <property type="match status" value="1"/>
</dbReference>
<dbReference type="OrthoDB" id="9774361at2"/>
<keyword evidence="3 6" id="KW-0812">Transmembrane</keyword>
<dbReference type="EMBL" id="QPJT01000022">
    <property type="protein sequence ID" value="RCX12331.1"/>
    <property type="molecule type" value="Genomic_DNA"/>
</dbReference>
<protein>
    <submittedName>
        <fullName evidence="7">Sporulation integral membrane protein YtvI</fullName>
    </submittedName>
</protein>
<feature type="transmembrane region" description="Helical" evidence="6">
    <location>
        <begin position="68"/>
        <end position="90"/>
    </location>
</feature>
<keyword evidence="4 6" id="KW-1133">Transmembrane helix</keyword>
<keyword evidence="8" id="KW-1185">Reference proteome</keyword>
<feature type="transmembrane region" description="Helical" evidence="6">
    <location>
        <begin position="12"/>
        <end position="29"/>
    </location>
</feature>
<evidence type="ECO:0000256" key="5">
    <source>
        <dbReference type="ARBA" id="ARBA00023136"/>
    </source>
</evidence>
<comment type="caution">
    <text evidence="7">The sequence shown here is derived from an EMBL/GenBank/DDBJ whole genome shotgun (WGS) entry which is preliminary data.</text>
</comment>